<protein>
    <submittedName>
        <fullName evidence="4">Phosphate butyryltransferase</fullName>
    </submittedName>
</protein>
<sequence>MYTIAIGIGENRNVLKAISIFKTQHSDCNIKLIEKEEDLIKAIKDEDVDAVIRGSLPSSSIMKDIKEHYSSNLITRATYVNGENQEFLLSPVGIDEGSTIEEKYEIAINCAKFLEKLQKTPKIAILAGGRKGDYGRSEEINKSIDESEKLFDLLSKTNLDVKNYYILIEQAVKDKCNVIIAPDGITGNIIFRTLILINKWPSNGAITFGLDKIYIDTSRSQSVEGYLRSIKLAYNLNNIY</sequence>
<name>A0A2U1S879_9EURY</name>
<dbReference type="Gene3D" id="3.40.718.10">
    <property type="entry name" value="Isopropylmalate Dehydrogenase"/>
    <property type="match status" value="2"/>
</dbReference>
<dbReference type="AlphaFoldDB" id="A0A2U1S879"/>
<comment type="caution">
    <text evidence="4">The sequence shown here is derived from an EMBL/GenBank/DDBJ whole genome shotgun (WGS) entry which is preliminary data.</text>
</comment>
<dbReference type="NCBIfam" id="TIGR03270">
    <property type="entry name" value="methan_mark_4"/>
    <property type="match status" value="1"/>
</dbReference>
<keyword evidence="3 4" id="KW-0808">Transferase</keyword>
<accession>A0A2U1S879</accession>
<keyword evidence="2" id="KW-0489">Methyltransferase</keyword>
<proteinExistence type="inferred from homology"/>
<dbReference type="RefSeq" id="WP_116669928.1">
    <property type="nucleotide sequence ID" value="NZ_MZGU01000004.1"/>
</dbReference>
<evidence type="ECO:0000313" key="5">
    <source>
        <dbReference type="Proteomes" id="UP000245577"/>
    </source>
</evidence>
<reference evidence="4 5" key="1">
    <citation type="submission" date="2017-03" db="EMBL/GenBank/DDBJ databases">
        <title>Genome sequence of Methanobrevibacter wosei.</title>
        <authorList>
            <person name="Poehlein A."/>
            <person name="Seedorf H."/>
            <person name="Daniel R."/>
        </authorList>
    </citation>
    <scope>NUCLEOTIDE SEQUENCE [LARGE SCALE GENOMIC DNA]</scope>
    <source>
        <strain evidence="4 5">DSM 11979</strain>
    </source>
</reference>
<comment type="similarity">
    <text evidence="1">Belongs to the MtxX family.</text>
</comment>
<dbReference type="OrthoDB" id="53227at2157"/>
<evidence type="ECO:0000256" key="2">
    <source>
        <dbReference type="ARBA" id="ARBA00022603"/>
    </source>
</evidence>
<dbReference type="EMBL" id="MZGU01000004">
    <property type="protein sequence ID" value="PWB86300.1"/>
    <property type="molecule type" value="Genomic_DNA"/>
</dbReference>
<dbReference type="InterPro" id="IPR016764">
    <property type="entry name" value="MeTrfase_MtxX_xsu"/>
</dbReference>
<dbReference type="GO" id="GO:0008168">
    <property type="term" value="F:methyltransferase activity"/>
    <property type="evidence" value="ECO:0007669"/>
    <property type="project" value="UniProtKB-KW"/>
</dbReference>
<organism evidence="4 5">
    <name type="scientific">Methanobrevibacter woesei</name>
    <dbReference type="NCBI Taxonomy" id="190976"/>
    <lineage>
        <taxon>Archaea</taxon>
        <taxon>Methanobacteriati</taxon>
        <taxon>Methanobacteriota</taxon>
        <taxon>Methanomada group</taxon>
        <taxon>Methanobacteria</taxon>
        <taxon>Methanobacteriales</taxon>
        <taxon>Methanobacteriaceae</taxon>
        <taxon>Methanobrevibacter</taxon>
    </lineage>
</organism>
<evidence type="ECO:0000256" key="1">
    <source>
        <dbReference type="ARBA" id="ARBA00009125"/>
    </source>
</evidence>
<dbReference type="GO" id="GO:0032259">
    <property type="term" value="P:methylation"/>
    <property type="evidence" value="ECO:0007669"/>
    <property type="project" value="UniProtKB-KW"/>
</dbReference>
<evidence type="ECO:0000256" key="3">
    <source>
        <dbReference type="ARBA" id="ARBA00022679"/>
    </source>
</evidence>
<keyword evidence="5" id="KW-1185">Reference proteome</keyword>
<dbReference type="SUPFAM" id="SSF53659">
    <property type="entry name" value="Isocitrate/Isopropylmalate dehydrogenase-like"/>
    <property type="match status" value="1"/>
</dbReference>
<dbReference type="Proteomes" id="UP000245577">
    <property type="component" value="Unassembled WGS sequence"/>
</dbReference>
<gene>
    <name evidence="4" type="ORF">MBBWO_11550</name>
</gene>
<evidence type="ECO:0000313" key="4">
    <source>
        <dbReference type="EMBL" id="PWB86300.1"/>
    </source>
</evidence>